<dbReference type="Proteomes" id="UP000517252">
    <property type="component" value="Unassembled WGS sequence"/>
</dbReference>
<dbReference type="AlphaFoldDB" id="A0A6V8QXA3"/>
<protein>
    <submittedName>
        <fullName evidence="2">Uncharacterized protein</fullName>
    </submittedName>
</protein>
<evidence type="ECO:0000313" key="2">
    <source>
        <dbReference type="EMBL" id="GFP57311.1"/>
    </source>
</evidence>
<feature type="region of interest" description="Disordered" evidence="1">
    <location>
        <begin position="106"/>
        <end position="126"/>
    </location>
</feature>
<comment type="caution">
    <text evidence="2">The sequence shown here is derived from an EMBL/GenBank/DDBJ whole genome shotgun (WGS) entry which is preliminary data.</text>
</comment>
<sequence length="226" mass="24826">MMSTDVTETKRKQVVDDENVYPHKKVFTEENVVEGDLEVEVDGDSATDSDDDYDLLRTGTPRLVPTPCEFSARDLALAKESIDEIVAKACSALEKSAITDLDADTLSSETCPSTTLTEPGDDDHVSDEGIRNRRQGHHSLILEEMPPHANAFTGALPGDRGHRTSPPNLDATWTMTSHFEFFPSVSELSAEDLDGLTEGWFAWHCLSSYSEGRFESESGSRSDGPQ</sequence>
<name>A0A6V8QXA3_TRIAP</name>
<organism evidence="2 3">
    <name type="scientific">Trichoderma asperellum</name>
    <name type="common">Filamentous fungus</name>
    <dbReference type="NCBI Taxonomy" id="101201"/>
    <lineage>
        <taxon>Eukaryota</taxon>
        <taxon>Fungi</taxon>
        <taxon>Dikarya</taxon>
        <taxon>Ascomycota</taxon>
        <taxon>Pezizomycotina</taxon>
        <taxon>Sordariomycetes</taxon>
        <taxon>Hypocreomycetidae</taxon>
        <taxon>Hypocreales</taxon>
        <taxon>Hypocreaceae</taxon>
        <taxon>Trichoderma</taxon>
    </lineage>
</organism>
<reference evidence="2 3" key="1">
    <citation type="submission" date="2020-07" db="EMBL/GenBank/DDBJ databases">
        <title>Trichoderma asperellum IC-1 whole genome shotgun sequence.</title>
        <authorList>
            <person name="Kanamasa S."/>
            <person name="Takahashi H."/>
        </authorList>
    </citation>
    <scope>NUCLEOTIDE SEQUENCE [LARGE SCALE GENOMIC DNA]</scope>
    <source>
        <strain evidence="2 3">IC-1</strain>
    </source>
</reference>
<gene>
    <name evidence="2" type="ORF">TASIC1_0008015200</name>
</gene>
<evidence type="ECO:0000313" key="3">
    <source>
        <dbReference type="Proteomes" id="UP000517252"/>
    </source>
</evidence>
<dbReference type="OrthoDB" id="10360340at2759"/>
<feature type="compositionally biased region" description="Polar residues" evidence="1">
    <location>
        <begin position="106"/>
        <end position="117"/>
    </location>
</feature>
<proteinExistence type="predicted"/>
<accession>A0A6V8QXA3</accession>
<dbReference type="EMBL" id="BLZH01000008">
    <property type="protein sequence ID" value="GFP57311.1"/>
    <property type="molecule type" value="Genomic_DNA"/>
</dbReference>
<evidence type="ECO:0000256" key="1">
    <source>
        <dbReference type="SAM" id="MobiDB-lite"/>
    </source>
</evidence>